<name>A0A1F4S290_UNCSA</name>
<proteinExistence type="predicted"/>
<accession>A0A1F4S290</accession>
<protein>
    <submittedName>
        <fullName evidence="1">Uncharacterized protein</fullName>
    </submittedName>
</protein>
<dbReference type="EMBL" id="MEUA01000034">
    <property type="protein sequence ID" value="OGC14554.1"/>
    <property type="molecule type" value="Genomic_DNA"/>
</dbReference>
<evidence type="ECO:0000313" key="2">
    <source>
        <dbReference type="Proteomes" id="UP000177905"/>
    </source>
</evidence>
<dbReference type="Proteomes" id="UP000177905">
    <property type="component" value="Unassembled WGS sequence"/>
</dbReference>
<sequence length="153" mass="16385">MTEISLPVNNFANDLILNRNASSLDTFNGIFQPSATGQKSLDVPSFQNFITSEILKMMSSNEENETEDTFWSGLQPTNPFQNQTASSLFGTSGVFDQMVAKANLIGKIVEAVDPKTGEKVSGTVKGVSVQGGSLSIEIGDKIVPPENLLSIRG</sequence>
<evidence type="ECO:0000313" key="1">
    <source>
        <dbReference type="EMBL" id="OGC14554.1"/>
    </source>
</evidence>
<reference evidence="1 2" key="1">
    <citation type="journal article" date="2016" name="Nat. Commun.">
        <title>Thousands of microbial genomes shed light on interconnected biogeochemical processes in an aquifer system.</title>
        <authorList>
            <person name="Anantharaman K."/>
            <person name="Brown C.T."/>
            <person name="Hug L.A."/>
            <person name="Sharon I."/>
            <person name="Castelle C.J."/>
            <person name="Probst A.J."/>
            <person name="Thomas B.C."/>
            <person name="Singh A."/>
            <person name="Wilkins M.J."/>
            <person name="Karaoz U."/>
            <person name="Brodie E.L."/>
            <person name="Williams K.H."/>
            <person name="Hubbard S.S."/>
            <person name="Banfield J.F."/>
        </authorList>
    </citation>
    <scope>NUCLEOTIDE SEQUENCE [LARGE SCALE GENOMIC DNA]</scope>
</reference>
<comment type="caution">
    <text evidence="1">The sequence shown here is derived from an EMBL/GenBank/DDBJ whole genome shotgun (WGS) entry which is preliminary data.</text>
</comment>
<gene>
    <name evidence="1" type="ORF">A2290_01735</name>
</gene>
<organism evidence="1 2">
    <name type="scientific">candidate division WOR-1 bacterium RIFOXYB2_FULL_36_35</name>
    <dbReference type="NCBI Taxonomy" id="1802578"/>
    <lineage>
        <taxon>Bacteria</taxon>
        <taxon>Bacillati</taxon>
        <taxon>Saganbacteria</taxon>
    </lineage>
</organism>
<dbReference type="AlphaFoldDB" id="A0A1F4S290"/>